<dbReference type="Pfam" id="PF09392">
    <property type="entry name" value="T3SS_needle_F"/>
    <property type="match status" value="1"/>
</dbReference>
<protein>
    <submittedName>
        <fullName evidence="1">Uncharacterized protein</fullName>
    </submittedName>
</protein>
<dbReference type="RefSeq" id="WP_064516581.1">
    <property type="nucleotide sequence ID" value="NZ_CP010029.1"/>
</dbReference>
<dbReference type="Gene3D" id="1.20.58.90">
    <property type="match status" value="1"/>
</dbReference>
<evidence type="ECO:0000313" key="2">
    <source>
        <dbReference type="Proteomes" id="UP000266744"/>
    </source>
</evidence>
<organism evidence="1 2">
    <name type="scientific">Yersinia entomophaga</name>
    <dbReference type="NCBI Taxonomy" id="935293"/>
    <lineage>
        <taxon>Bacteria</taxon>
        <taxon>Pseudomonadati</taxon>
        <taxon>Pseudomonadota</taxon>
        <taxon>Gammaproteobacteria</taxon>
        <taxon>Enterobacterales</taxon>
        <taxon>Yersiniaceae</taxon>
        <taxon>Yersinia</taxon>
    </lineage>
</organism>
<dbReference type="InterPro" id="IPR021123">
    <property type="entry name" value="T3SS_needle-like"/>
</dbReference>
<gene>
    <name evidence="1" type="ORF">PL78_14525</name>
</gene>
<sequence length="100" mass="11046">MPTTTLSTPNYTVKNFENTTPLSGQTANFAYDIAGKFTEPTKDLMNKIEAAQKSAIEDISNPIKLIDYTLYLGQYSALRQAQSNVAKKLLDLTSGIIRNI</sequence>
<dbReference type="InterPro" id="IPR037203">
    <property type="entry name" value="T3SS_needle-like_sf"/>
</dbReference>
<dbReference type="Proteomes" id="UP000266744">
    <property type="component" value="Chromosome"/>
</dbReference>
<dbReference type="EMBL" id="CP010029">
    <property type="protein sequence ID" value="ANI31035.1"/>
    <property type="molecule type" value="Genomic_DNA"/>
</dbReference>
<reference evidence="1 2" key="1">
    <citation type="journal article" date="2016" name="Toxins">
        <title>The Draft Genome Sequence of the Yersinia entomophaga Entomopathogenic Type Strain MH96T.</title>
        <authorList>
            <person name="Hurst M.R."/>
            <person name="Beattie A."/>
            <person name="Altermann E."/>
            <person name="Moraga R.M."/>
            <person name="Harper L.A."/>
            <person name="Calder J."/>
            <person name="Laugraud A."/>
        </authorList>
    </citation>
    <scope>NUCLEOTIDE SEQUENCE [LARGE SCALE GENOMIC DNA]</scope>
    <source>
        <strain evidence="1 2">MH96</strain>
    </source>
</reference>
<proteinExistence type="predicted"/>
<accession>A0ABM6BMQ7</accession>
<dbReference type="SUPFAM" id="SSF140129">
    <property type="entry name" value="MxiH-like"/>
    <property type="match status" value="1"/>
</dbReference>
<evidence type="ECO:0000313" key="1">
    <source>
        <dbReference type="EMBL" id="ANI31035.1"/>
    </source>
</evidence>
<keyword evidence="2" id="KW-1185">Reference proteome</keyword>
<name>A0ABM6BMQ7_YERET</name>